<evidence type="ECO:0000256" key="10">
    <source>
        <dbReference type="ARBA" id="ARBA00023136"/>
    </source>
</evidence>
<dbReference type="OrthoDB" id="5914444at2759"/>
<dbReference type="GO" id="GO:0047464">
    <property type="term" value="F:heparosan-N-sulfate-glucuronate 5-epimerase activity"/>
    <property type="evidence" value="ECO:0007669"/>
    <property type="project" value="UniProtKB-EC"/>
</dbReference>
<dbReference type="EC" id="5.1.3.17" evidence="6"/>
<evidence type="ECO:0000256" key="6">
    <source>
        <dbReference type="ARBA" id="ARBA00012087"/>
    </source>
</evidence>
<keyword evidence="7 13" id="KW-0812">Transmembrane</keyword>
<keyword evidence="17" id="KW-1185">Reference proteome</keyword>
<dbReference type="PANTHER" id="PTHR13174:SF3">
    <property type="entry name" value="D-GLUCURONYL C5-EPIMERASE"/>
    <property type="match status" value="1"/>
</dbReference>
<evidence type="ECO:0000313" key="17">
    <source>
        <dbReference type="Proteomes" id="UP000218231"/>
    </source>
</evidence>
<dbReference type="SUPFAM" id="SSF81853">
    <property type="entry name" value="Family 10 polysaccharide lyase"/>
    <property type="match status" value="1"/>
</dbReference>
<comment type="caution">
    <text evidence="16">The sequence shown here is derived from an EMBL/GenBank/DDBJ whole genome shotgun (WGS) entry which is preliminary data.</text>
</comment>
<gene>
    <name evidence="16" type="ORF">WR25_20522</name>
</gene>
<evidence type="ECO:0000313" key="16">
    <source>
        <dbReference type="EMBL" id="PAV71566.1"/>
    </source>
</evidence>
<evidence type="ECO:0000256" key="12">
    <source>
        <dbReference type="ARBA" id="ARBA00037847"/>
    </source>
</evidence>
<dbReference type="EMBL" id="LIAE01008981">
    <property type="protein sequence ID" value="PAV71566.1"/>
    <property type="molecule type" value="Genomic_DNA"/>
</dbReference>
<dbReference type="InterPro" id="IPR059154">
    <property type="entry name" value="Glce_b_sandwich"/>
</dbReference>
<dbReference type="InterPro" id="IPR010598">
    <property type="entry name" value="C5-epim_C"/>
</dbReference>
<sequence>MIRLRSLRNSILCLVILIAGLLFINLFFGYSATQTANQPIRADRDEAIKKDKECDPQQSALIREEKCNSDWGKEMKCLREEEEVYFPFSFIKKKWDVTGKMAKDGKRFEMFTSYSKVRLPEGSYDSKGVFGHFASYSVESRDRVRCINAKTGIPMSTQWDEIPYYYPIQIAQFGLQHYSRLHSANFSKYEEVKVGAMTKEWKGSAAMADTNERLFWKDEQLGELVNITSTVASDALVLLNYIHEENSLCVWNDTVSNGKNNQLSYSYSLGSMQSEWRNVSRDVLVDVARAISSAEGKKKEDNVVMHPGDIRIVSVGFRGSCTVKRVIVQSNERHKESFLTAANWMLHNQDANGGWPVPVERAIADRQLVLPAGWYSAMGQGHAISLLTRAYWTTKNESYLEACAKSLALFEKLSKDGGVKNQLWGIDWYEEYPTNPGSFVLNGFMYSLLGLYDFSRIPSEEVSSASVREGISKAALLWSKGLDSLLTLLPLYDTGSGSIYDLRHIGLKSAPNLARWDYHAVHIYLLKWLVQITENQYLNEIADRWIGYAHGKRAKHN</sequence>
<evidence type="ECO:0000256" key="9">
    <source>
        <dbReference type="ARBA" id="ARBA00022989"/>
    </source>
</evidence>
<evidence type="ECO:0000256" key="7">
    <source>
        <dbReference type="ARBA" id="ARBA00022692"/>
    </source>
</evidence>
<dbReference type="GO" id="GO:0030210">
    <property type="term" value="P:heparin proteoglycan biosynthetic process"/>
    <property type="evidence" value="ECO:0007669"/>
    <property type="project" value="UniProtKB-UniPathway"/>
</dbReference>
<evidence type="ECO:0000259" key="15">
    <source>
        <dbReference type="Pfam" id="PF21174"/>
    </source>
</evidence>
<keyword evidence="9 13" id="KW-1133">Transmembrane helix</keyword>
<evidence type="ECO:0000256" key="1">
    <source>
        <dbReference type="ARBA" id="ARBA00000434"/>
    </source>
</evidence>
<dbReference type="Proteomes" id="UP000218231">
    <property type="component" value="Unassembled WGS sequence"/>
</dbReference>
<dbReference type="Pfam" id="PF21174">
    <property type="entry name" value="Glce_b_sandwich"/>
    <property type="match status" value="1"/>
</dbReference>
<feature type="transmembrane region" description="Helical" evidence="13">
    <location>
        <begin position="12"/>
        <end position="32"/>
    </location>
</feature>
<proteinExistence type="inferred from homology"/>
<dbReference type="GO" id="GO:0015012">
    <property type="term" value="P:heparan sulfate proteoglycan biosynthetic process"/>
    <property type="evidence" value="ECO:0007669"/>
    <property type="project" value="InterPro"/>
</dbReference>
<name>A0A2A2KC29_9BILA</name>
<evidence type="ECO:0000256" key="8">
    <source>
        <dbReference type="ARBA" id="ARBA00022968"/>
    </source>
</evidence>
<dbReference type="STRING" id="2018661.A0A2A2KC29"/>
<evidence type="ECO:0000256" key="13">
    <source>
        <dbReference type="SAM" id="Phobius"/>
    </source>
</evidence>
<comment type="pathway">
    <text evidence="4">Glycan metabolism; heparan sulfate biosynthesis.</text>
</comment>
<organism evidence="16 17">
    <name type="scientific">Diploscapter pachys</name>
    <dbReference type="NCBI Taxonomy" id="2018661"/>
    <lineage>
        <taxon>Eukaryota</taxon>
        <taxon>Metazoa</taxon>
        <taxon>Ecdysozoa</taxon>
        <taxon>Nematoda</taxon>
        <taxon>Chromadorea</taxon>
        <taxon>Rhabditida</taxon>
        <taxon>Rhabditina</taxon>
        <taxon>Rhabditomorpha</taxon>
        <taxon>Rhabditoidea</taxon>
        <taxon>Rhabditidae</taxon>
        <taxon>Diploscapter</taxon>
    </lineage>
</organism>
<protein>
    <recommendedName>
        <fullName evidence="6">heparosan-N-sulfate-glucuronate 5-epimerase</fullName>
        <ecNumber evidence="6">5.1.3.17</ecNumber>
    </recommendedName>
</protein>
<dbReference type="UniPathway" id="UPA00862"/>
<keyword evidence="10 13" id="KW-0472">Membrane</keyword>
<accession>A0A2A2KC29</accession>
<feature type="domain" description="D-glucuronyl C5-epimerase C-terminal" evidence="14">
    <location>
        <begin position="349"/>
        <end position="546"/>
    </location>
</feature>
<comment type="similarity">
    <text evidence="5">Belongs to the D-glucuronyl C5-epimerase family.</text>
</comment>
<dbReference type="GO" id="GO:0005794">
    <property type="term" value="C:Golgi apparatus"/>
    <property type="evidence" value="ECO:0007669"/>
    <property type="project" value="TreeGrafter"/>
</dbReference>
<comment type="catalytic activity">
    <reaction evidence="1">
        <text>[heparosan-N-sulfate](n) = [heparan-N-sulfate](n)</text>
        <dbReference type="Rhea" id="RHEA:20197"/>
        <dbReference type="Rhea" id="RHEA-COMP:9556"/>
        <dbReference type="Rhea" id="RHEA-COMP:9557"/>
        <dbReference type="ChEBI" id="CHEBI:58041"/>
        <dbReference type="ChEBI" id="CHEBI:58287"/>
        <dbReference type="EC" id="5.1.3.17"/>
    </reaction>
</comment>
<reference evidence="16 17" key="1">
    <citation type="journal article" date="2017" name="Curr. Biol.">
        <title>Genome architecture and evolution of a unichromosomal asexual nematode.</title>
        <authorList>
            <person name="Fradin H."/>
            <person name="Zegar C."/>
            <person name="Gutwein M."/>
            <person name="Lucas J."/>
            <person name="Kovtun M."/>
            <person name="Corcoran D."/>
            <person name="Baugh L.R."/>
            <person name="Kiontke K."/>
            <person name="Gunsalus K."/>
            <person name="Fitch D.H."/>
            <person name="Piano F."/>
        </authorList>
    </citation>
    <scope>NUCLEOTIDE SEQUENCE [LARGE SCALE GENOMIC DNA]</scope>
    <source>
        <strain evidence="16">PF1309</strain>
    </source>
</reference>
<comment type="pathway">
    <text evidence="3">Glycan metabolism; heparin biosynthesis.</text>
</comment>
<evidence type="ECO:0000256" key="11">
    <source>
        <dbReference type="ARBA" id="ARBA00023235"/>
    </source>
</evidence>
<evidence type="ECO:0000256" key="4">
    <source>
        <dbReference type="ARBA" id="ARBA00005093"/>
    </source>
</evidence>
<feature type="domain" description="D-glucuronyl C5-epimerase beta-sandwich" evidence="15">
    <location>
        <begin position="233"/>
        <end position="320"/>
    </location>
</feature>
<evidence type="ECO:0000259" key="14">
    <source>
        <dbReference type="Pfam" id="PF06662"/>
    </source>
</evidence>
<comment type="subcellular location">
    <subcellularLocation>
        <location evidence="12">Endomembrane system</location>
        <topology evidence="12">Single-pass membrane protein</topology>
    </subcellularLocation>
    <subcellularLocation>
        <location evidence="2">Membrane</location>
        <topology evidence="2">Single-pass type II membrane protein</topology>
    </subcellularLocation>
</comment>
<dbReference type="InterPro" id="IPR039721">
    <property type="entry name" value="C5-epimerase"/>
</dbReference>
<keyword evidence="8" id="KW-0735">Signal-anchor</keyword>
<evidence type="ECO:0000256" key="5">
    <source>
        <dbReference type="ARBA" id="ARBA00005584"/>
    </source>
</evidence>
<keyword evidence="11" id="KW-0413">Isomerase</keyword>
<dbReference type="Pfam" id="PF06662">
    <property type="entry name" value="C5-epim_C"/>
    <property type="match status" value="1"/>
</dbReference>
<dbReference type="PANTHER" id="PTHR13174">
    <property type="entry name" value="D-GLUCURONYL C5-EPIMERASE"/>
    <property type="match status" value="1"/>
</dbReference>
<evidence type="ECO:0000256" key="3">
    <source>
        <dbReference type="ARBA" id="ARBA00004841"/>
    </source>
</evidence>
<dbReference type="AlphaFoldDB" id="A0A2A2KC29"/>
<evidence type="ECO:0000256" key="2">
    <source>
        <dbReference type="ARBA" id="ARBA00004606"/>
    </source>
</evidence>